<dbReference type="GO" id="GO:0019354">
    <property type="term" value="P:siroheme biosynthetic process"/>
    <property type="evidence" value="ECO:0007669"/>
    <property type="project" value="InterPro"/>
</dbReference>
<dbReference type="Pfam" id="PF00590">
    <property type="entry name" value="TP_methylase"/>
    <property type="match status" value="1"/>
</dbReference>
<dbReference type="CDD" id="cd11642">
    <property type="entry name" value="SUMT"/>
    <property type="match status" value="1"/>
</dbReference>
<gene>
    <name evidence="9" type="ORF">bsdtw1_01005</name>
</gene>
<dbReference type="Proteomes" id="UP000580568">
    <property type="component" value="Unassembled WGS sequence"/>
</dbReference>
<feature type="domain" description="Tetrapyrrole biosynthesis uroporphyrinogen III synthase" evidence="8">
    <location>
        <begin position="263"/>
        <end position="479"/>
    </location>
</feature>
<dbReference type="InterPro" id="IPR006366">
    <property type="entry name" value="CobA/CysG_C"/>
</dbReference>
<dbReference type="InterPro" id="IPR050161">
    <property type="entry name" value="Siro_Cobalamin_biosynth"/>
</dbReference>
<dbReference type="EC" id="2.1.1.107" evidence="1"/>
<dbReference type="Gene3D" id="3.40.50.10090">
    <property type="match status" value="2"/>
</dbReference>
<evidence type="ECO:0000256" key="1">
    <source>
        <dbReference type="ARBA" id="ARBA00012162"/>
    </source>
</evidence>
<dbReference type="GO" id="GO:0004852">
    <property type="term" value="F:uroporphyrinogen-III synthase activity"/>
    <property type="evidence" value="ECO:0007669"/>
    <property type="project" value="InterPro"/>
</dbReference>
<evidence type="ECO:0000259" key="8">
    <source>
        <dbReference type="Pfam" id="PF02602"/>
    </source>
</evidence>
<dbReference type="PANTHER" id="PTHR45790">
    <property type="entry name" value="SIROHEME SYNTHASE-RELATED"/>
    <property type="match status" value="1"/>
</dbReference>
<dbReference type="Pfam" id="PF02602">
    <property type="entry name" value="HEM4"/>
    <property type="match status" value="1"/>
</dbReference>
<dbReference type="InterPro" id="IPR036108">
    <property type="entry name" value="4pyrrol_syn_uPrphyn_synt_sf"/>
</dbReference>
<evidence type="ECO:0000259" key="7">
    <source>
        <dbReference type="Pfam" id="PF00590"/>
    </source>
</evidence>
<dbReference type="InterPro" id="IPR003754">
    <property type="entry name" value="4pyrrol_synth_uPrphyn_synth"/>
</dbReference>
<dbReference type="FunFam" id="3.30.950.10:FF:000001">
    <property type="entry name" value="Siroheme synthase"/>
    <property type="match status" value="1"/>
</dbReference>
<keyword evidence="3 6" id="KW-0808">Transferase</keyword>
<comment type="caution">
    <text evidence="9">The sequence shown here is derived from an EMBL/GenBank/DDBJ whole genome shotgun (WGS) entry which is preliminary data.</text>
</comment>
<dbReference type="SUPFAM" id="SSF69618">
    <property type="entry name" value="HemD-like"/>
    <property type="match status" value="1"/>
</dbReference>
<keyword evidence="2 6" id="KW-0489">Methyltransferase</keyword>
<evidence type="ECO:0000313" key="10">
    <source>
        <dbReference type="Proteomes" id="UP000580568"/>
    </source>
</evidence>
<evidence type="ECO:0000256" key="2">
    <source>
        <dbReference type="ARBA" id="ARBA00022603"/>
    </source>
</evidence>
<evidence type="ECO:0000256" key="4">
    <source>
        <dbReference type="ARBA" id="ARBA00022691"/>
    </source>
</evidence>
<dbReference type="RefSeq" id="WP_183276477.1">
    <property type="nucleotide sequence ID" value="NZ_BLZR01000001.1"/>
</dbReference>
<dbReference type="NCBIfam" id="NF004790">
    <property type="entry name" value="PRK06136.1"/>
    <property type="match status" value="1"/>
</dbReference>
<dbReference type="GO" id="GO:0004851">
    <property type="term" value="F:uroporphyrin-III C-methyltransferase activity"/>
    <property type="evidence" value="ECO:0007669"/>
    <property type="project" value="UniProtKB-EC"/>
</dbReference>
<dbReference type="Gene3D" id="3.40.1010.10">
    <property type="entry name" value="Cobalt-precorrin-4 Transmethylase, Domain 1"/>
    <property type="match status" value="1"/>
</dbReference>
<dbReference type="GO" id="GO:0032259">
    <property type="term" value="P:methylation"/>
    <property type="evidence" value="ECO:0007669"/>
    <property type="project" value="UniProtKB-KW"/>
</dbReference>
<dbReference type="InterPro" id="IPR003043">
    <property type="entry name" value="Uropor_MeTrfase_CS"/>
</dbReference>
<dbReference type="InterPro" id="IPR014777">
    <property type="entry name" value="4pyrrole_Mease_sub1"/>
</dbReference>
<evidence type="ECO:0000256" key="3">
    <source>
        <dbReference type="ARBA" id="ARBA00022679"/>
    </source>
</evidence>
<feature type="domain" description="Tetrapyrrole methylase" evidence="7">
    <location>
        <begin position="5"/>
        <end position="212"/>
    </location>
</feature>
<dbReference type="AlphaFoldDB" id="A0A6V8SEG2"/>
<dbReference type="SUPFAM" id="SSF53790">
    <property type="entry name" value="Tetrapyrrole methylase"/>
    <property type="match status" value="1"/>
</dbReference>
<dbReference type="PROSITE" id="PS00839">
    <property type="entry name" value="SUMT_1"/>
    <property type="match status" value="1"/>
</dbReference>
<dbReference type="NCBIfam" id="TIGR01469">
    <property type="entry name" value="cobA_cysG_Cterm"/>
    <property type="match status" value="1"/>
</dbReference>
<dbReference type="CDD" id="cd06578">
    <property type="entry name" value="HemD"/>
    <property type="match status" value="1"/>
</dbReference>
<name>A0A6V8SEG2_9CLOT</name>
<keyword evidence="10" id="KW-1185">Reference proteome</keyword>
<organism evidence="9 10">
    <name type="scientific">Clostridium fungisolvens</name>
    <dbReference type="NCBI Taxonomy" id="1604897"/>
    <lineage>
        <taxon>Bacteria</taxon>
        <taxon>Bacillati</taxon>
        <taxon>Bacillota</taxon>
        <taxon>Clostridia</taxon>
        <taxon>Eubacteriales</taxon>
        <taxon>Clostridiaceae</taxon>
        <taxon>Clostridium</taxon>
    </lineage>
</organism>
<accession>A0A6V8SEG2</accession>
<protein>
    <recommendedName>
        <fullName evidence="1">uroporphyrinogen-III C-methyltransferase</fullName>
        <ecNumber evidence="1">2.1.1.107</ecNumber>
    </recommendedName>
</protein>
<evidence type="ECO:0000256" key="6">
    <source>
        <dbReference type="RuleBase" id="RU003960"/>
    </source>
</evidence>
<dbReference type="InterPro" id="IPR014776">
    <property type="entry name" value="4pyrrole_Mease_sub2"/>
</dbReference>
<dbReference type="EMBL" id="BLZR01000001">
    <property type="protein sequence ID" value="GFP74942.1"/>
    <property type="molecule type" value="Genomic_DNA"/>
</dbReference>
<keyword evidence="5" id="KW-0627">Porphyrin biosynthesis</keyword>
<dbReference type="PROSITE" id="PS00840">
    <property type="entry name" value="SUMT_2"/>
    <property type="match status" value="1"/>
</dbReference>
<evidence type="ECO:0000313" key="9">
    <source>
        <dbReference type="EMBL" id="GFP74942.1"/>
    </source>
</evidence>
<reference evidence="9 10" key="1">
    <citation type="submission" date="2020-07" db="EMBL/GenBank/DDBJ databases">
        <title>A new beta-1,3-glucan-decomposing anaerobic bacterium isolated from anoxic soil subjected to biological soil disinfestation.</title>
        <authorList>
            <person name="Ueki A."/>
            <person name="Tonouchi A."/>
        </authorList>
    </citation>
    <scope>NUCLEOTIDE SEQUENCE [LARGE SCALE GENOMIC DNA]</scope>
    <source>
        <strain evidence="9 10">TW1</strain>
    </source>
</reference>
<dbReference type="InterPro" id="IPR000878">
    <property type="entry name" value="4pyrrol_Mease"/>
</dbReference>
<dbReference type="FunFam" id="3.40.1010.10:FF:000001">
    <property type="entry name" value="Siroheme synthase"/>
    <property type="match status" value="1"/>
</dbReference>
<comment type="similarity">
    <text evidence="6">Belongs to the precorrin methyltransferase family.</text>
</comment>
<sequence length="491" mass="54184">MSKAYIIGAGPGDEGLLTLKAVKVMKECTAVLYDRLIGNNVLSHLSDSCEVYFCGKEPGCHYKTQDEINAMLVELAKKGHTVGRIKGGDPYVFGRGGEEVLALEAENIPFEVIPGVTSAVAVMSYAGIPITHRGLSQGFHVLTGMSAATLNIQWEVLTKSQNTLVFLMGLENLGDIVRNLIENGKPKDTPCGVIMRGTTAKQKKVIGTLENIQELVKANNLKSPSIIVVGKVVTLSDKLNWFERLPLFGANVCVTRTKKQAQSMKEKLRSLGAEVTEIPAIKIVSTSENLNQYKDNISSFEYIILTSVNGVNIFFDYLRDNSMDIREIKAEFAVIGKATLNALKERGIIANIMADEFVAEGLVKELKNYKLKDKKILMPISKNSRNVVEEFLREQGAIVERVHTYETQKAEFKNIAAFDNVNTIIFTSPSTVNNLVDMVGIDKVKEKLCIAIGPITYKALEEKEIKAVLSEAHSEDGAIEKLTEVWSERHE</sequence>
<dbReference type="Gene3D" id="3.30.950.10">
    <property type="entry name" value="Methyltransferase, Cobalt-precorrin-4 Transmethylase, Domain 2"/>
    <property type="match status" value="1"/>
</dbReference>
<evidence type="ECO:0000256" key="5">
    <source>
        <dbReference type="ARBA" id="ARBA00023244"/>
    </source>
</evidence>
<dbReference type="PANTHER" id="PTHR45790:SF3">
    <property type="entry name" value="S-ADENOSYL-L-METHIONINE-DEPENDENT UROPORPHYRINOGEN III METHYLTRANSFERASE, CHLOROPLASTIC"/>
    <property type="match status" value="1"/>
</dbReference>
<proteinExistence type="inferred from homology"/>
<keyword evidence="4" id="KW-0949">S-adenosyl-L-methionine</keyword>
<dbReference type="InterPro" id="IPR035996">
    <property type="entry name" value="4pyrrol_Methylase_sf"/>
</dbReference>